<sequence length="349" mass="36242">MKLAGLLSPSTSGPASSTSGSWLRRLIKPAVGAALTVAAAAAIAAPTSMKIATVVWIGYGPFYVADALDLYKKYNLKVSLQVFTDPALIPPAIASGAVDGGMLTYDQVVGQVAAGKAMKVVMPIDYSNGGDAIVADASIKSVKDFKGKKVGYNPLSPSDFLLSYALKINGMGEKDISPVSMTPEAVPAAMASGQLPVGVTYEPSLSQILSQGGGKKFKVVFSSKDAPGLIADVLVFDEKAIKAKPAEITGIIKAYLDGMAFMKAKPDEAAKIIGKFMGVSAKEVKEQLGGVYNIPLAEMPKAFVPAKETTSYYASGEVIGQLLKAKGQITTVPPTEATMDASLVKALVK</sequence>
<keyword evidence="7" id="KW-1185">Reference proteome</keyword>
<dbReference type="InterPro" id="IPR015168">
    <property type="entry name" value="SsuA/THI5"/>
</dbReference>
<name>A0A6G8IGC6_9BURK</name>
<dbReference type="Proteomes" id="UP000503162">
    <property type="component" value="Chromosome"/>
</dbReference>
<feature type="compositionally biased region" description="Low complexity" evidence="4">
    <location>
        <begin position="8"/>
        <end position="20"/>
    </location>
</feature>
<evidence type="ECO:0000256" key="1">
    <source>
        <dbReference type="ARBA" id="ARBA00004418"/>
    </source>
</evidence>
<evidence type="ECO:0000259" key="5">
    <source>
        <dbReference type="Pfam" id="PF09084"/>
    </source>
</evidence>
<accession>A0A6G8IGC6</accession>
<reference evidence="6 7" key="1">
    <citation type="submission" date="2020-03" db="EMBL/GenBank/DDBJ databases">
        <title>Hydrogenophaga sp. nov. isolated from cyanobacterial mat.</title>
        <authorList>
            <person name="Thorat V."/>
            <person name="Kirdat K."/>
            <person name="Tiwarekar B."/>
            <person name="Costa E.D."/>
            <person name="Yadav A."/>
        </authorList>
    </citation>
    <scope>NUCLEOTIDE SEQUENCE [LARGE SCALE GENOMIC DNA]</scope>
    <source>
        <strain evidence="6 7">BA0156</strain>
    </source>
</reference>
<comment type="subcellular location">
    <subcellularLocation>
        <location evidence="1">Periplasm</location>
    </subcellularLocation>
</comment>
<evidence type="ECO:0000256" key="4">
    <source>
        <dbReference type="SAM" id="MobiDB-lite"/>
    </source>
</evidence>
<dbReference type="RefSeq" id="WP_166226866.1">
    <property type="nucleotide sequence ID" value="NZ_CP049989.1"/>
</dbReference>
<dbReference type="Gene3D" id="3.40.190.10">
    <property type="entry name" value="Periplasmic binding protein-like II"/>
    <property type="match status" value="2"/>
</dbReference>
<dbReference type="PANTHER" id="PTHR30024">
    <property type="entry name" value="ALIPHATIC SULFONATES-BINDING PROTEIN-RELATED"/>
    <property type="match status" value="1"/>
</dbReference>
<dbReference type="SUPFAM" id="SSF53850">
    <property type="entry name" value="Periplasmic binding protein-like II"/>
    <property type="match status" value="1"/>
</dbReference>
<dbReference type="GO" id="GO:0042597">
    <property type="term" value="C:periplasmic space"/>
    <property type="evidence" value="ECO:0007669"/>
    <property type="project" value="UniProtKB-SubCell"/>
</dbReference>
<dbReference type="KEGG" id="hcz:G9Q37_08970"/>
<dbReference type="AlphaFoldDB" id="A0A6G8IGC6"/>
<protein>
    <submittedName>
        <fullName evidence="6">ABC transporter substrate-binding protein</fullName>
    </submittedName>
</protein>
<organism evidence="6 7">
    <name type="scientific">Hydrogenophaga crocea</name>
    <dbReference type="NCBI Taxonomy" id="2716225"/>
    <lineage>
        <taxon>Bacteria</taxon>
        <taxon>Pseudomonadati</taxon>
        <taxon>Pseudomonadota</taxon>
        <taxon>Betaproteobacteria</taxon>
        <taxon>Burkholderiales</taxon>
        <taxon>Comamonadaceae</taxon>
        <taxon>Hydrogenophaga</taxon>
    </lineage>
</organism>
<feature type="domain" description="SsuA/THI5-like" evidence="5">
    <location>
        <begin position="60"/>
        <end position="269"/>
    </location>
</feature>
<dbReference type="EMBL" id="CP049989">
    <property type="protein sequence ID" value="QIM52264.1"/>
    <property type="molecule type" value="Genomic_DNA"/>
</dbReference>
<keyword evidence="3" id="KW-0732">Signal</keyword>
<gene>
    <name evidence="6" type="ORF">G9Q37_08970</name>
</gene>
<dbReference type="Pfam" id="PF09084">
    <property type="entry name" value="NMT1"/>
    <property type="match status" value="1"/>
</dbReference>
<comment type="similarity">
    <text evidence="2">Belongs to the bacterial solute-binding protein SsuA/TauA family.</text>
</comment>
<dbReference type="CDD" id="cd13563">
    <property type="entry name" value="PBP2_SsuA_like_6"/>
    <property type="match status" value="1"/>
</dbReference>
<proteinExistence type="inferred from homology"/>
<evidence type="ECO:0000313" key="6">
    <source>
        <dbReference type="EMBL" id="QIM52264.1"/>
    </source>
</evidence>
<feature type="region of interest" description="Disordered" evidence="4">
    <location>
        <begin position="1"/>
        <end position="20"/>
    </location>
</feature>
<dbReference type="PANTHER" id="PTHR30024:SF47">
    <property type="entry name" value="TAURINE-BINDING PERIPLASMIC PROTEIN"/>
    <property type="match status" value="1"/>
</dbReference>
<evidence type="ECO:0000313" key="7">
    <source>
        <dbReference type="Proteomes" id="UP000503162"/>
    </source>
</evidence>
<evidence type="ECO:0000256" key="2">
    <source>
        <dbReference type="ARBA" id="ARBA00010742"/>
    </source>
</evidence>
<evidence type="ECO:0000256" key="3">
    <source>
        <dbReference type="ARBA" id="ARBA00022729"/>
    </source>
</evidence>